<sequence length="235" mass="24535">MKFTNTVIALFAATSALARSIPSKRQYDINGVQSCIKAIDSAGCPFSIYVDEDNRNVKTMCKIYNNNTCQRIYKKGVHNLPGCGNVDESLIHKYEDKIQASIKRIDELCKGNGSKTTQAKKTTTKQAAAKTSAKAAVPTNKNDAKSTTTTTVTSTTTGTATGTATSTSTVSATATETVSSVLPAGVANTTVGAATAPVASATPNVNGEIVNSGSIKQISGSILLSTIGLVFYFLF</sequence>
<keyword evidence="2" id="KW-0732">Signal</keyword>
<protein>
    <recommendedName>
        <fullName evidence="5">Extracellular membrane protein CFEM domain-containing protein</fullName>
    </recommendedName>
</protein>
<dbReference type="EMBL" id="MCOG01000086">
    <property type="protein sequence ID" value="ORY54356.1"/>
    <property type="molecule type" value="Genomic_DNA"/>
</dbReference>
<feature type="region of interest" description="Disordered" evidence="1">
    <location>
        <begin position="112"/>
        <end position="165"/>
    </location>
</feature>
<evidence type="ECO:0000256" key="2">
    <source>
        <dbReference type="SAM" id="SignalP"/>
    </source>
</evidence>
<accession>A0A1Y2D5I8</accession>
<dbReference type="Proteomes" id="UP000193920">
    <property type="component" value="Unassembled WGS sequence"/>
</dbReference>
<dbReference type="AlphaFoldDB" id="A0A1Y2D5I8"/>
<keyword evidence="4" id="KW-1185">Reference proteome</keyword>
<name>A0A1Y2D5I8_9FUNG</name>
<gene>
    <name evidence="3" type="ORF">LY90DRAFT_277950</name>
</gene>
<evidence type="ECO:0000313" key="3">
    <source>
        <dbReference type="EMBL" id="ORY54356.1"/>
    </source>
</evidence>
<feature type="chain" id="PRO_5013050610" description="Extracellular membrane protein CFEM domain-containing protein" evidence="2">
    <location>
        <begin position="19"/>
        <end position="235"/>
    </location>
</feature>
<organism evidence="3 4">
    <name type="scientific">Neocallimastix californiae</name>
    <dbReference type="NCBI Taxonomy" id="1754190"/>
    <lineage>
        <taxon>Eukaryota</taxon>
        <taxon>Fungi</taxon>
        <taxon>Fungi incertae sedis</taxon>
        <taxon>Chytridiomycota</taxon>
        <taxon>Chytridiomycota incertae sedis</taxon>
        <taxon>Neocallimastigomycetes</taxon>
        <taxon>Neocallimastigales</taxon>
        <taxon>Neocallimastigaceae</taxon>
        <taxon>Neocallimastix</taxon>
    </lineage>
</organism>
<proteinExistence type="predicted"/>
<comment type="caution">
    <text evidence="3">The sequence shown here is derived from an EMBL/GenBank/DDBJ whole genome shotgun (WGS) entry which is preliminary data.</text>
</comment>
<evidence type="ECO:0008006" key="5">
    <source>
        <dbReference type="Google" id="ProtNLM"/>
    </source>
</evidence>
<evidence type="ECO:0000256" key="1">
    <source>
        <dbReference type="SAM" id="MobiDB-lite"/>
    </source>
</evidence>
<feature type="compositionally biased region" description="Low complexity" evidence="1">
    <location>
        <begin position="114"/>
        <end position="136"/>
    </location>
</feature>
<reference evidence="3 4" key="1">
    <citation type="submission" date="2016-08" db="EMBL/GenBank/DDBJ databases">
        <title>A Parts List for Fungal Cellulosomes Revealed by Comparative Genomics.</title>
        <authorList>
            <consortium name="DOE Joint Genome Institute"/>
            <person name="Haitjema C.H."/>
            <person name="Gilmore S.P."/>
            <person name="Henske J.K."/>
            <person name="Solomon K.V."/>
            <person name="De Groot R."/>
            <person name="Kuo A."/>
            <person name="Mondo S.J."/>
            <person name="Salamov A.A."/>
            <person name="Labutti K."/>
            <person name="Zhao Z."/>
            <person name="Chiniquy J."/>
            <person name="Barry K."/>
            <person name="Brewer H.M."/>
            <person name="Purvine S.O."/>
            <person name="Wright A.T."/>
            <person name="Boxma B."/>
            <person name="Van Alen T."/>
            <person name="Hackstein J.H."/>
            <person name="Baker S.E."/>
            <person name="Grigoriev I.V."/>
            <person name="O'Malley M.A."/>
        </authorList>
    </citation>
    <scope>NUCLEOTIDE SEQUENCE [LARGE SCALE GENOMIC DNA]</scope>
    <source>
        <strain evidence="3 4">G1</strain>
    </source>
</reference>
<feature type="compositionally biased region" description="Low complexity" evidence="1">
    <location>
        <begin position="146"/>
        <end position="165"/>
    </location>
</feature>
<evidence type="ECO:0000313" key="4">
    <source>
        <dbReference type="Proteomes" id="UP000193920"/>
    </source>
</evidence>
<feature type="signal peptide" evidence="2">
    <location>
        <begin position="1"/>
        <end position="18"/>
    </location>
</feature>